<evidence type="ECO:0000256" key="2">
    <source>
        <dbReference type="ARBA" id="ARBA00022723"/>
    </source>
</evidence>
<protein>
    <submittedName>
        <fullName evidence="8">M3 family oligoendopeptidase</fullName>
    </submittedName>
</protein>
<dbReference type="Proteomes" id="UP000824001">
    <property type="component" value="Unassembled WGS sequence"/>
</dbReference>
<evidence type="ECO:0000256" key="6">
    <source>
        <dbReference type="RuleBase" id="RU003435"/>
    </source>
</evidence>
<keyword evidence="2 6" id="KW-0479">Metal-binding</keyword>
<dbReference type="InterPro" id="IPR001567">
    <property type="entry name" value="Pept_M3A_M3B_dom"/>
</dbReference>
<dbReference type="GO" id="GO:0006508">
    <property type="term" value="P:proteolysis"/>
    <property type="evidence" value="ECO:0007669"/>
    <property type="project" value="UniProtKB-KW"/>
</dbReference>
<dbReference type="Pfam" id="PF01432">
    <property type="entry name" value="Peptidase_M3"/>
    <property type="match status" value="1"/>
</dbReference>
<evidence type="ECO:0000259" key="7">
    <source>
        <dbReference type="Pfam" id="PF01432"/>
    </source>
</evidence>
<proteinExistence type="inferred from homology"/>
<reference evidence="8" key="2">
    <citation type="journal article" date="2021" name="PeerJ">
        <title>Extensive microbial diversity within the chicken gut microbiome revealed by metagenomics and culture.</title>
        <authorList>
            <person name="Gilroy R."/>
            <person name="Ravi A."/>
            <person name="Getino M."/>
            <person name="Pursley I."/>
            <person name="Horton D.L."/>
            <person name="Alikhan N.F."/>
            <person name="Baker D."/>
            <person name="Gharbi K."/>
            <person name="Hall N."/>
            <person name="Watson M."/>
            <person name="Adriaenssens E.M."/>
            <person name="Foster-Nyarko E."/>
            <person name="Jarju S."/>
            <person name="Secka A."/>
            <person name="Antonio M."/>
            <person name="Oren A."/>
            <person name="Chaudhuri R.R."/>
            <person name="La Ragione R."/>
            <person name="Hildebrand F."/>
            <person name="Pallen M.J."/>
        </authorList>
    </citation>
    <scope>NUCLEOTIDE SEQUENCE</scope>
    <source>
        <strain evidence="8">ChiHjej10B9-9673</strain>
    </source>
</reference>
<feature type="non-terminal residue" evidence="8">
    <location>
        <position position="1"/>
    </location>
</feature>
<evidence type="ECO:0000256" key="5">
    <source>
        <dbReference type="ARBA" id="ARBA00023049"/>
    </source>
</evidence>
<comment type="cofactor">
    <cofactor evidence="6">
        <name>Zn(2+)</name>
        <dbReference type="ChEBI" id="CHEBI:29105"/>
    </cofactor>
    <text evidence="6">Binds 1 zinc ion.</text>
</comment>
<keyword evidence="1 6" id="KW-0645">Protease</keyword>
<comment type="similarity">
    <text evidence="6">Belongs to the peptidase M3 family.</text>
</comment>
<reference evidence="8" key="1">
    <citation type="submission" date="2020-10" db="EMBL/GenBank/DDBJ databases">
        <authorList>
            <person name="Gilroy R."/>
        </authorList>
    </citation>
    <scope>NUCLEOTIDE SEQUENCE</scope>
    <source>
        <strain evidence="8">ChiHjej10B9-9673</strain>
    </source>
</reference>
<keyword evidence="5 6" id="KW-0482">Metalloprotease</keyword>
<sequence>RPGKAGGGYCTSLPEFRAPFIFANFNGTCGDVEVITHEAGHAFAAYEARDILPAASRWPTLEACEVHSMSMEFFAEARAELFFGADADKFRWQHLADALTFIPYGALVDHFQHECYEHPAWTCEERCACWLSLQREYMPWLKPEDELGFYASGRAWQRQRHIYENPFYYIDYCLAQTVALEFRALIERAPEEAWSRYMAYARPAGTRTFRELLEGAGLGDPFDGETLRSVAASAKAWLDAHG</sequence>
<evidence type="ECO:0000313" key="8">
    <source>
        <dbReference type="EMBL" id="HIS67080.1"/>
    </source>
</evidence>
<dbReference type="SUPFAM" id="SSF55486">
    <property type="entry name" value="Metalloproteases ('zincins'), catalytic domain"/>
    <property type="match status" value="1"/>
</dbReference>
<feature type="domain" description="Peptidase M3A/M3B catalytic" evidence="7">
    <location>
        <begin position="1"/>
        <end position="214"/>
    </location>
</feature>
<evidence type="ECO:0000256" key="3">
    <source>
        <dbReference type="ARBA" id="ARBA00022801"/>
    </source>
</evidence>
<keyword evidence="4 6" id="KW-0862">Zinc</keyword>
<evidence type="ECO:0000256" key="4">
    <source>
        <dbReference type="ARBA" id="ARBA00022833"/>
    </source>
</evidence>
<evidence type="ECO:0000256" key="1">
    <source>
        <dbReference type="ARBA" id="ARBA00022670"/>
    </source>
</evidence>
<dbReference type="GO" id="GO:0046872">
    <property type="term" value="F:metal ion binding"/>
    <property type="evidence" value="ECO:0007669"/>
    <property type="project" value="UniProtKB-UniRule"/>
</dbReference>
<name>A0A9D1FE22_9FIRM</name>
<dbReference type="Gene3D" id="1.10.1370.30">
    <property type="match status" value="1"/>
</dbReference>
<gene>
    <name evidence="8" type="ORF">IAC18_05895</name>
</gene>
<keyword evidence="3 6" id="KW-0378">Hydrolase</keyword>
<comment type="caution">
    <text evidence="8">The sequence shown here is derived from an EMBL/GenBank/DDBJ whole genome shotgun (WGS) entry which is preliminary data.</text>
</comment>
<dbReference type="AlphaFoldDB" id="A0A9D1FE22"/>
<dbReference type="EMBL" id="DVJK01000161">
    <property type="protein sequence ID" value="HIS67080.1"/>
    <property type="molecule type" value="Genomic_DNA"/>
</dbReference>
<evidence type="ECO:0000313" key="9">
    <source>
        <dbReference type="Proteomes" id="UP000824001"/>
    </source>
</evidence>
<dbReference type="GO" id="GO:0004222">
    <property type="term" value="F:metalloendopeptidase activity"/>
    <property type="evidence" value="ECO:0007669"/>
    <property type="project" value="InterPro"/>
</dbReference>
<accession>A0A9D1FE22</accession>
<organism evidence="8 9">
    <name type="scientific">Candidatus Scatomorpha merdipullorum</name>
    <dbReference type="NCBI Taxonomy" id="2840927"/>
    <lineage>
        <taxon>Bacteria</taxon>
        <taxon>Bacillati</taxon>
        <taxon>Bacillota</taxon>
        <taxon>Clostridia</taxon>
        <taxon>Eubacteriales</taxon>
        <taxon>Candidatus Scatomorpha</taxon>
    </lineage>
</organism>